<dbReference type="Gene3D" id="3.40.630.10">
    <property type="entry name" value="Zn peptidases"/>
    <property type="match status" value="1"/>
</dbReference>
<keyword evidence="2" id="KW-0479">Metal-binding</keyword>
<dbReference type="AlphaFoldDB" id="A0A9D2L3N7"/>
<evidence type="ECO:0000256" key="2">
    <source>
        <dbReference type="PIRSR" id="PIRSR005962-1"/>
    </source>
</evidence>
<dbReference type="PANTHER" id="PTHR11014">
    <property type="entry name" value="PEPTIDASE M20 FAMILY MEMBER"/>
    <property type="match status" value="1"/>
</dbReference>
<feature type="domain" description="Peptidase M20 dimerisation" evidence="3">
    <location>
        <begin position="177"/>
        <end position="265"/>
    </location>
</feature>
<reference evidence="4" key="2">
    <citation type="submission" date="2021-04" db="EMBL/GenBank/DDBJ databases">
        <authorList>
            <person name="Gilroy R."/>
        </authorList>
    </citation>
    <scope>NUCLEOTIDE SEQUENCE</scope>
    <source>
        <strain evidence="4">CHK169-11906</strain>
    </source>
</reference>
<dbReference type="PIRSF" id="PIRSF005962">
    <property type="entry name" value="Pept_M20D_amidohydro"/>
    <property type="match status" value="1"/>
</dbReference>
<accession>A0A9D2L3N7</accession>
<gene>
    <name evidence="4" type="ORF">H9779_00075</name>
</gene>
<dbReference type="NCBIfam" id="TIGR01891">
    <property type="entry name" value="amidohydrolases"/>
    <property type="match status" value="1"/>
</dbReference>
<dbReference type="Proteomes" id="UP000824259">
    <property type="component" value="Unassembled WGS sequence"/>
</dbReference>
<dbReference type="Pfam" id="PF01546">
    <property type="entry name" value="Peptidase_M20"/>
    <property type="match status" value="1"/>
</dbReference>
<dbReference type="GO" id="GO:0046872">
    <property type="term" value="F:metal ion binding"/>
    <property type="evidence" value="ECO:0007669"/>
    <property type="project" value="UniProtKB-KW"/>
</dbReference>
<feature type="binding site" evidence="2">
    <location>
        <position position="339"/>
    </location>
    <ligand>
        <name>Mn(2+)</name>
        <dbReference type="ChEBI" id="CHEBI:29035"/>
        <label>2</label>
    </ligand>
</feature>
<proteinExistence type="predicted"/>
<comment type="cofactor">
    <cofactor evidence="2">
        <name>Mn(2+)</name>
        <dbReference type="ChEBI" id="CHEBI:29035"/>
    </cofactor>
    <text evidence="2">The Mn(2+) ion enhances activity.</text>
</comment>
<name>A0A9D2L3N7_9BACT</name>
<feature type="binding site" evidence="2">
    <location>
        <position position="90"/>
    </location>
    <ligand>
        <name>Mn(2+)</name>
        <dbReference type="ChEBI" id="CHEBI:29035"/>
        <label>2</label>
    </ligand>
</feature>
<feature type="binding site" evidence="2">
    <location>
        <position position="92"/>
    </location>
    <ligand>
        <name>Mn(2+)</name>
        <dbReference type="ChEBI" id="CHEBI:29035"/>
        <label>2</label>
    </ligand>
</feature>
<evidence type="ECO:0000256" key="1">
    <source>
        <dbReference type="ARBA" id="ARBA00022801"/>
    </source>
</evidence>
<evidence type="ECO:0000259" key="3">
    <source>
        <dbReference type="Pfam" id="PF07687"/>
    </source>
</evidence>
<keyword evidence="2" id="KW-0464">Manganese</keyword>
<dbReference type="CDD" id="cd03886">
    <property type="entry name" value="M20_Acy1"/>
    <property type="match status" value="1"/>
</dbReference>
<dbReference type="Pfam" id="PF07687">
    <property type="entry name" value="M20_dimer"/>
    <property type="match status" value="1"/>
</dbReference>
<dbReference type="Gene3D" id="3.30.70.360">
    <property type="match status" value="1"/>
</dbReference>
<dbReference type="InterPro" id="IPR017439">
    <property type="entry name" value="Amidohydrolase"/>
</dbReference>
<dbReference type="InterPro" id="IPR036264">
    <property type="entry name" value="Bact_exopeptidase_dim_dom"/>
</dbReference>
<organism evidence="4 5">
    <name type="scientific">Candidatus Alistipes avicola</name>
    <dbReference type="NCBI Taxonomy" id="2838432"/>
    <lineage>
        <taxon>Bacteria</taxon>
        <taxon>Pseudomonadati</taxon>
        <taxon>Bacteroidota</taxon>
        <taxon>Bacteroidia</taxon>
        <taxon>Bacteroidales</taxon>
        <taxon>Rikenellaceae</taxon>
        <taxon>Alistipes</taxon>
    </lineage>
</organism>
<protein>
    <submittedName>
        <fullName evidence="4">Amidohydrolase</fullName>
    </submittedName>
</protein>
<keyword evidence="1" id="KW-0378">Hydrolase</keyword>
<dbReference type="SUPFAM" id="SSF55031">
    <property type="entry name" value="Bacterial exopeptidase dimerisation domain"/>
    <property type="match status" value="1"/>
</dbReference>
<dbReference type="GO" id="GO:0016787">
    <property type="term" value="F:hydrolase activity"/>
    <property type="evidence" value="ECO:0007669"/>
    <property type="project" value="UniProtKB-KW"/>
</dbReference>
<evidence type="ECO:0000313" key="4">
    <source>
        <dbReference type="EMBL" id="HJA97990.1"/>
    </source>
</evidence>
<evidence type="ECO:0000313" key="5">
    <source>
        <dbReference type="Proteomes" id="UP000824259"/>
    </source>
</evidence>
<dbReference type="InterPro" id="IPR002933">
    <property type="entry name" value="Peptidase_M20"/>
</dbReference>
<dbReference type="SUPFAM" id="SSF53187">
    <property type="entry name" value="Zn-dependent exopeptidases"/>
    <property type="match status" value="1"/>
</dbReference>
<dbReference type="PANTHER" id="PTHR11014:SF63">
    <property type="entry name" value="METALLOPEPTIDASE, PUTATIVE (AFU_ORTHOLOGUE AFUA_6G09600)-RELATED"/>
    <property type="match status" value="1"/>
</dbReference>
<feature type="binding site" evidence="2">
    <location>
        <position position="152"/>
    </location>
    <ligand>
        <name>Mn(2+)</name>
        <dbReference type="ChEBI" id="CHEBI:29035"/>
        <label>2</label>
    </ligand>
</feature>
<feature type="binding site" evidence="2">
    <location>
        <position position="125"/>
    </location>
    <ligand>
        <name>Mn(2+)</name>
        <dbReference type="ChEBI" id="CHEBI:29035"/>
        <label>2</label>
    </ligand>
</feature>
<sequence>MTPVELRRHLHRHPELSFREEQTARFLSSALDAAGIPNRRIAKTGVLARIEGRGDLSQAVVLRADIDALPIREEADVAWRSEQEGVMHACGHDLHTAVVYGALLRLAADRNFEGTLFGLFQPGEEVNPGGASLVLAENPFDGYTVRAVIGEHVEPTLATGTLGFRGGKYMASNDELRLYLTGKGGHGAMRADHQDTVSAAAQLILRLTGLNTPDRILSIGKVEAPGATNVIPDRVYLEGTMRTFNEEERTASKQEIERLARENDAAYGVQTQVHFTPGYPCVVNNEVLTRRAIELAEQEQIPFRMLPLRPTSEDFGFYGTHYPALFYRLGVGESAGRLHTSTFNPDERAIETGIRFMSLLALKCFES</sequence>
<dbReference type="EMBL" id="DWYR01000001">
    <property type="protein sequence ID" value="HJA97990.1"/>
    <property type="molecule type" value="Genomic_DNA"/>
</dbReference>
<reference evidence="4" key="1">
    <citation type="journal article" date="2021" name="PeerJ">
        <title>Extensive microbial diversity within the chicken gut microbiome revealed by metagenomics and culture.</title>
        <authorList>
            <person name="Gilroy R."/>
            <person name="Ravi A."/>
            <person name="Getino M."/>
            <person name="Pursley I."/>
            <person name="Horton D.L."/>
            <person name="Alikhan N.F."/>
            <person name="Baker D."/>
            <person name="Gharbi K."/>
            <person name="Hall N."/>
            <person name="Watson M."/>
            <person name="Adriaenssens E.M."/>
            <person name="Foster-Nyarko E."/>
            <person name="Jarju S."/>
            <person name="Secka A."/>
            <person name="Antonio M."/>
            <person name="Oren A."/>
            <person name="Chaudhuri R.R."/>
            <person name="La Ragione R."/>
            <person name="Hildebrand F."/>
            <person name="Pallen M.J."/>
        </authorList>
    </citation>
    <scope>NUCLEOTIDE SEQUENCE</scope>
    <source>
        <strain evidence="4">CHK169-11906</strain>
    </source>
</reference>
<dbReference type="InterPro" id="IPR011650">
    <property type="entry name" value="Peptidase_M20_dimer"/>
</dbReference>
<comment type="caution">
    <text evidence="4">The sequence shown here is derived from an EMBL/GenBank/DDBJ whole genome shotgun (WGS) entry which is preliminary data.</text>
</comment>